<evidence type="ECO:0000313" key="1">
    <source>
        <dbReference type="EMBL" id="KAK7073264.1"/>
    </source>
</evidence>
<dbReference type="EMBL" id="JAXCGZ010013229">
    <property type="protein sequence ID" value="KAK7073264.1"/>
    <property type="molecule type" value="Genomic_DNA"/>
</dbReference>
<dbReference type="Proteomes" id="UP001381693">
    <property type="component" value="Unassembled WGS sequence"/>
</dbReference>
<organism evidence="1 2">
    <name type="scientific">Halocaridina rubra</name>
    <name type="common">Hawaiian red shrimp</name>
    <dbReference type="NCBI Taxonomy" id="373956"/>
    <lineage>
        <taxon>Eukaryota</taxon>
        <taxon>Metazoa</taxon>
        <taxon>Ecdysozoa</taxon>
        <taxon>Arthropoda</taxon>
        <taxon>Crustacea</taxon>
        <taxon>Multicrustacea</taxon>
        <taxon>Malacostraca</taxon>
        <taxon>Eumalacostraca</taxon>
        <taxon>Eucarida</taxon>
        <taxon>Decapoda</taxon>
        <taxon>Pleocyemata</taxon>
        <taxon>Caridea</taxon>
        <taxon>Atyoidea</taxon>
        <taxon>Atyidae</taxon>
        <taxon>Halocaridina</taxon>
    </lineage>
</organism>
<gene>
    <name evidence="1" type="ORF">SK128_015559</name>
</gene>
<evidence type="ECO:0000313" key="2">
    <source>
        <dbReference type="Proteomes" id="UP001381693"/>
    </source>
</evidence>
<reference evidence="1 2" key="1">
    <citation type="submission" date="2023-11" db="EMBL/GenBank/DDBJ databases">
        <title>Halocaridina rubra genome assembly.</title>
        <authorList>
            <person name="Smith C."/>
        </authorList>
    </citation>
    <scope>NUCLEOTIDE SEQUENCE [LARGE SCALE GENOMIC DNA]</scope>
    <source>
        <strain evidence="1">EP-1</strain>
        <tissue evidence="1">Whole</tissue>
    </source>
</reference>
<comment type="caution">
    <text evidence="1">The sequence shown here is derived from an EMBL/GenBank/DDBJ whole genome shotgun (WGS) entry which is preliminary data.</text>
</comment>
<protein>
    <submittedName>
        <fullName evidence="1">Uncharacterized protein</fullName>
    </submittedName>
</protein>
<sequence length="84" mass="9381">MKELSSRESVACSVERADGTITETDEEICEELNKEFQSVFTAENIPPPHIAEMRDYGPVIEKSVFSAKELCNALMELTAHKAMC</sequence>
<name>A0AAN8X768_HALRR</name>
<accession>A0AAN8X768</accession>
<keyword evidence="2" id="KW-1185">Reference proteome</keyword>
<proteinExistence type="predicted"/>
<dbReference type="AlphaFoldDB" id="A0AAN8X768"/>